<evidence type="ECO:0000256" key="4">
    <source>
        <dbReference type="ARBA" id="ARBA00022764"/>
    </source>
</evidence>
<dbReference type="RefSeq" id="WP_100677911.1">
    <property type="nucleotide sequence ID" value="NZ_NIPO01000001.1"/>
</dbReference>
<evidence type="ECO:0000256" key="6">
    <source>
        <dbReference type="SAM" id="SignalP"/>
    </source>
</evidence>
<dbReference type="Proteomes" id="UP000231960">
    <property type="component" value="Unassembled WGS sequence"/>
</dbReference>
<dbReference type="InterPro" id="IPR012899">
    <property type="entry name" value="LTXXQ"/>
</dbReference>
<evidence type="ECO:0000256" key="1">
    <source>
        <dbReference type="ARBA" id="ARBA00004418"/>
    </source>
</evidence>
<dbReference type="OrthoDB" id="956918at2"/>
<dbReference type="PANTHER" id="PTHR38102">
    <property type="entry name" value="PERIPLASMIC CHAPERONE SPY"/>
    <property type="match status" value="1"/>
</dbReference>
<accession>A0A2M9R660</accession>
<keyword evidence="3 6" id="KW-0732">Signal</keyword>
<evidence type="ECO:0000313" key="8">
    <source>
        <dbReference type="Proteomes" id="UP000231960"/>
    </source>
</evidence>
<feature type="signal peptide" evidence="6">
    <location>
        <begin position="1"/>
        <end position="18"/>
    </location>
</feature>
<dbReference type="GO" id="GO:0030288">
    <property type="term" value="C:outer membrane-bounded periplasmic space"/>
    <property type="evidence" value="ECO:0007669"/>
    <property type="project" value="TreeGrafter"/>
</dbReference>
<comment type="caution">
    <text evidence="7">The sequence shown here is derived from an EMBL/GenBank/DDBJ whole genome shotgun (WGS) entry which is preliminary data.</text>
</comment>
<proteinExistence type="inferred from homology"/>
<dbReference type="EMBL" id="NIPO01000001">
    <property type="protein sequence ID" value="PJR04351.1"/>
    <property type="molecule type" value="Genomic_DNA"/>
</dbReference>
<gene>
    <name evidence="7" type="ORF">CDL10_07235</name>
</gene>
<feature type="compositionally biased region" description="Basic and acidic residues" evidence="5">
    <location>
        <begin position="124"/>
        <end position="140"/>
    </location>
</feature>
<dbReference type="Gene3D" id="1.20.120.1490">
    <property type="match status" value="1"/>
</dbReference>
<dbReference type="InterPro" id="IPR052211">
    <property type="entry name" value="Cpx_auxiliary_protein"/>
</dbReference>
<evidence type="ECO:0000256" key="2">
    <source>
        <dbReference type="ARBA" id="ARBA00008441"/>
    </source>
</evidence>
<reference evidence="7 8" key="1">
    <citation type="submission" date="2017-06" db="EMBL/GenBank/DDBJ databases">
        <title>Description of Avrilella dinanensis gen. nov. sp. nov.</title>
        <authorList>
            <person name="Leyer C."/>
            <person name="Sassi M."/>
            <person name="Minet J."/>
            <person name="Kayal S."/>
            <person name="Cattoir V."/>
        </authorList>
    </citation>
    <scope>NUCLEOTIDE SEQUENCE [LARGE SCALE GENOMIC DNA]</scope>
    <source>
        <strain evidence="7 8">UR159</strain>
    </source>
</reference>
<protein>
    <submittedName>
        <fullName evidence="7">Uncharacterized protein</fullName>
    </submittedName>
</protein>
<keyword evidence="4" id="KW-0574">Periplasm</keyword>
<comment type="subcellular location">
    <subcellularLocation>
        <location evidence="1">Periplasm</location>
    </subcellularLocation>
</comment>
<comment type="similarity">
    <text evidence="2">Belongs to the CpxP/Spy family.</text>
</comment>
<dbReference type="Pfam" id="PF07813">
    <property type="entry name" value="LTXXQ"/>
    <property type="match status" value="1"/>
</dbReference>
<feature type="chain" id="PRO_5014948715" evidence="6">
    <location>
        <begin position="19"/>
        <end position="140"/>
    </location>
</feature>
<dbReference type="GO" id="GO:0051082">
    <property type="term" value="F:unfolded protein binding"/>
    <property type="evidence" value="ECO:0007669"/>
    <property type="project" value="TreeGrafter"/>
</dbReference>
<evidence type="ECO:0000256" key="3">
    <source>
        <dbReference type="ARBA" id="ARBA00022729"/>
    </source>
</evidence>
<organism evidence="7 8">
    <name type="scientific">Avrilella dinanensis</name>
    <dbReference type="NCBI Taxonomy" id="2008672"/>
    <lineage>
        <taxon>Bacteria</taxon>
        <taxon>Pseudomonadati</taxon>
        <taxon>Bacteroidota</taxon>
        <taxon>Flavobacteriia</taxon>
        <taxon>Flavobacteriales</taxon>
        <taxon>Flavobacteriaceae</taxon>
        <taxon>Avrilella</taxon>
    </lineage>
</organism>
<evidence type="ECO:0000313" key="7">
    <source>
        <dbReference type="EMBL" id="PJR04351.1"/>
    </source>
</evidence>
<feature type="region of interest" description="Disordered" evidence="5">
    <location>
        <begin position="117"/>
        <end position="140"/>
    </location>
</feature>
<name>A0A2M9R660_9FLAO</name>
<keyword evidence="8" id="KW-1185">Reference proteome</keyword>
<dbReference type="AlphaFoldDB" id="A0A2M9R660"/>
<dbReference type="PANTHER" id="PTHR38102:SF1">
    <property type="entry name" value="PERIPLASMIC CHAPERONE SPY"/>
    <property type="match status" value="1"/>
</dbReference>
<sequence>MKKLVLMLAIALGTTAVAQEKKMDRKMMSPEAKVEKMAKELDLTAEQQVKIKEIYAKKKETMKAHKLDRRLDKKEVDQKMDKAKMKEVFAKRKEDREQFDKEIKSILTPEQIEKYDAKKKKMMEKRSERFGKKAKMKETK</sequence>
<evidence type="ECO:0000256" key="5">
    <source>
        <dbReference type="SAM" id="MobiDB-lite"/>
    </source>
</evidence>